<feature type="transmembrane region" description="Helical" evidence="7">
    <location>
        <begin position="331"/>
        <end position="356"/>
    </location>
</feature>
<evidence type="ECO:0000256" key="4">
    <source>
        <dbReference type="ARBA" id="ARBA00022692"/>
    </source>
</evidence>
<evidence type="ECO:0000313" key="8">
    <source>
        <dbReference type="EMBL" id="NVN39725.1"/>
    </source>
</evidence>
<feature type="transmembrane region" description="Helical" evidence="7">
    <location>
        <begin position="259"/>
        <end position="278"/>
    </location>
</feature>
<gene>
    <name evidence="8" type="ORF">HUK82_03975</name>
</gene>
<evidence type="ECO:0000256" key="2">
    <source>
        <dbReference type="ARBA" id="ARBA00022448"/>
    </source>
</evidence>
<dbReference type="InterPro" id="IPR048279">
    <property type="entry name" value="MdtK-like"/>
</dbReference>
<feature type="transmembrane region" description="Helical" evidence="7">
    <location>
        <begin position="298"/>
        <end position="325"/>
    </location>
</feature>
<feature type="transmembrane region" description="Helical" evidence="7">
    <location>
        <begin position="79"/>
        <end position="105"/>
    </location>
</feature>
<feature type="transmembrane region" description="Helical" evidence="7">
    <location>
        <begin position="117"/>
        <end position="139"/>
    </location>
</feature>
<keyword evidence="9" id="KW-1185">Reference proteome</keyword>
<comment type="caution">
    <text evidence="8">The sequence shown here is derived from an EMBL/GenBank/DDBJ whole genome shotgun (WGS) entry which is preliminary data.</text>
</comment>
<protein>
    <submittedName>
        <fullName evidence="8">Polysaccharide biosynthesis C-terminal domain-containing protein</fullName>
    </submittedName>
</protein>
<keyword evidence="6 7" id="KW-0472">Membrane</keyword>
<feature type="transmembrane region" description="Helical" evidence="7">
    <location>
        <begin position="368"/>
        <end position="388"/>
    </location>
</feature>
<keyword evidence="3" id="KW-1003">Cell membrane</keyword>
<evidence type="ECO:0000313" key="9">
    <source>
        <dbReference type="Proteomes" id="UP000585665"/>
    </source>
</evidence>
<feature type="transmembrane region" description="Helical" evidence="7">
    <location>
        <begin position="217"/>
        <end position="239"/>
    </location>
</feature>
<dbReference type="GO" id="GO:0042910">
    <property type="term" value="F:xenobiotic transmembrane transporter activity"/>
    <property type="evidence" value="ECO:0007669"/>
    <property type="project" value="InterPro"/>
</dbReference>
<dbReference type="InterPro" id="IPR052031">
    <property type="entry name" value="Membrane_Transporter-Flippase"/>
</dbReference>
<dbReference type="PANTHER" id="PTHR43549">
    <property type="entry name" value="MULTIDRUG RESISTANCE PROTEIN YPNP-RELATED"/>
    <property type="match status" value="1"/>
</dbReference>
<dbReference type="InterPro" id="IPR002528">
    <property type="entry name" value="MATE_fam"/>
</dbReference>
<keyword evidence="5 7" id="KW-1133">Transmembrane helix</keyword>
<feature type="transmembrane region" description="Helical" evidence="7">
    <location>
        <begin position="394"/>
        <end position="416"/>
    </location>
</feature>
<dbReference type="PIRSF" id="PIRSF006603">
    <property type="entry name" value="DinF"/>
    <property type="match status" value="1"/>
</dbReference>
<evidence type="ECO:0000256" key="6">
    <source>
        <dbReference type="ARBA" id="ARBA00023136"/>
    </source>
</evidence>
<sequence>MAGTGTIGLMAVFLVDLLNFTYISWLHRPELTAAIGFAGALGYLQIAVSIGMTIGLGAAVGRQIGARQHDAVRLTASSFLIVMTLVSLALGCLTAVFSTPLLALIGARGETLRQAAGFLHVVSPALPLVALGMGFSALMRTSGDARRSMNVTLAGAMMSACLDPVMIFGLHLDLMGAAISTVISRALTMMLGYRGLRPHDMLRWPGWTDIPRHARPVGVVAGPAILTNLATPVAGAYVTNAMARFGTDAVAGQATVERIVPVMFAFVFALTGSVGPIMSQNLGAGLIGRTRQVLRVSLWMVAGCVGLAWIILALGQSAVIAVFAVHGVGIAIVRLFCNWTVASYLFVGMLFVANSAFNNLGHPLYSTWFNWGRATLGTIPFVALGLHYGPLGVMIGQAAGVSVFGLAAVAVAFRVVGQLGPGPHVSSVPIDVPARTPEGALMEMQEQDDD</sequence>
<evidence type="ECO:0000256" key="3">
    <source>
        <dbReference type="ARBA" id="ARBA00022475"/>
    </source>
</evidence>
<feature type="transmembrane region" description="Helical" evidence="7">
    <location>
        <begin position="177"/>
        <end position="196"/>
    </location>
</feature>
<dbReference type="PANTHER" id="PTHR43549:SF3">
    <property type="entry name" value="MULTIDRUG RESISTANCE PROTEIN YPNP-RELATED"/>
    <property type="match status" value="1"/>
</dbReference>
<dbReference type="GO" id="GO:0015297">
    <property type="term" value="F:antiporter activity"/>
    <property type="evidence" value="ECO:0007669"/>
    <property type="project" value="InterPro"/>
</dbReference>
<reference evidence="8 9" key="1">
    <citation type="submission" date="2020-06" db="EMBL/GenBank/DDBJ databases">
        <title>Description of novel acetic acid bacteria.</title>
        <authorList>
            <person name="Sombolestani A."/>
        </authorList>
    </citation>
    <scope>NUCLEOTIDE SEQUENCE [LARGE SCALE GENOMIC DNA]</scope>
    <source>
        <strain evidence="8 9">LMG 27010</strain>
    </source>
</reference>
<evidence type="ECO:0000256" key="7">
    <source>
        <dbReference type="SAM" id="Phobius"/>
    </source>
</evidence>
<dbReference type="EMBL" id="JABXXR010000015">
    <property type="protein sequence ID" value="NVN39725.1"/>
    <property type="molecule type" value="Genomic_DNA"/>
</dbReference>
<name>A0A850P504_9PROT</name>
<comment type="subcellular location">
    <subcellularLocation>
        <location evidence="1">Cell inner membrane</location>
        <topology evidence="1">Multi-pass membrane protein</topology>
    </subcellularLocation>
</comment>
<keyword evidence="4 7" id="KW-0812">Transmembrane</keyword>
<dbReference type="Pfam" id="PF01554">
    <property type="entry name" value="MatE"/>
    <property type="match status" value="2"/>
</dbReference>
<dbReference type="AlphaFoldDB" id="A0A850P504"/>
<dbReference type="GO" id="GO:0005886">
    <property type="term" value="C:plasma membrane"/>
    <property type="evidence" value="ECO:0007669"/>
    <property type="project" value="UniProtKB-SubCell"/>
</dbReference>
<proteinExistence type="predicted"/>
<feature type="transmembrane region" description="Helical" evidence="7">
    <location>
        <begin position="7"/>
        <end position="25"/>
    </location>
</feature>
<evidence type="ECO:0000256" key="1">
    <source>
        <dbReference type="ARBA" id="ARBA00004429"/>
    </source>
</evidence>
<keyword evidence="2" id="KW-0813">Transport</keyword>
<feature type="transmembrane region" description="Helical" evidence="7">
    <location>
        <begin position="31"/>
        <end position="58"/>
    </location>
</feature>
<accession>A0A850P504</accession>
<feature type="transmembrane region" description="Helical" evidence="7">
    <location>
        <begin position="151"/>
        <end position="171"/>
    </location>
</feature>
<dbReference type="Proteomes" id="UP000585665">
    <property type="component" value="Unassembled WGS sequence"/>
</dbReference>
<evidence type="ECO:0000256" key="5">
    <source>
        <dbReference type="ARBA" id="ARBA00022989"/>
    </source>
</evidence>
<organism evidence="8 9">
    <name type="scientific">Ameyamaea chiangmaiensis</name>
    <dbReference type="NCBI Taxonomy" id="442969"/>
    <lineage>
        <taxon>Bacteria</taxon>
        <taxon>Pseudomonadati</taxon>
        <taxon>Pseudomonadota</taxon>
        <taxon>Alphaproteobacteria</taxon>
        <taxon>Acetobacterales</taxon>
        <taxon>Acetobacteraceae</taxon>
        <taxon>Ameyamaea</taxon>
    </lineage>
</organism>